<dbReference type="InterPro" id="IPR036661">
    <property type="entry name" value="Luciferase-like_sf"/>
</dbReference>
<gene>
    <name evidence="3" type="ORF">ACFFRE_02210</name>
</gene>
<proteinExistence type="predicted"/>
<dbReference type="SUPFAM" id="SSF51679">
    <property type="entry name" value="Bacterial luciferase-like"/>
    <property type="match status" value="1"/>
</dbReference>
<protein>
    <submittedName>
        <fullName evidence="3">LLM class flavin-dependent oxidoreductase</fullName>
        <ecNumber evidence="3">1.-.-.-</ecNumber>
    </submittedName>
</protein>
<comment type="caution">
    <text evidence="3">The sequence shown here is derived from an EMBL/GenBank/DDBJ whole genome shotgun (WGS) entry which is preliminary data.</text>
</comment>
<name>A0ABV6C1Z2_9ACTN</name>
<evidence type="ECO:0000313" key="3">
    <source>
        <dbReference type="EMBL" id="MFC0080972.1"/>
    </source>
</evidence>
<organism evidence="3 4">
    <name type="scientific">Aciditerrimonas ferrireducens</name>
    <dbReference type="NCBI Taxonomy" id="667306"/>
    <lineage>
        <taxon>Bacteria</taxon>
        <taxon>Bacillati</taxon>
        <taxon>Actinomycetota</taxon>
        <taxon>Acidimicrobiia</taxon>
        <taxon>Acidimicrobiales</taxon>
        <taxon>Acidimicrobiaceae</taxon>
        <taxon>Aciditerrimonas</taxon>
    </lineage>
</organism>
<dbReference type="PANTHER" id="PTHR43244">
    <property type="match status" value="1"/>
</dbReference>
<dbReference type="PANTHER" id="PTHR43244:SF1">
    <property type="entry name" value="5,10-METHYLENETETRAHYDROMETHANOPTERIN REDUCTASE"/>
    <property type="match status" value="1"/>
</dbReference>
<dbReference type="Gene3D" id="3.20.20.30">
    <property type="entry name" value="Luciferase-like domain"/>
    <property type="match status" value="1"/>
</dbReference>
<reference evidence="3 4" key="1">
    <citation type="submission" date="2024-09" db="EMBL/GenBank/DDBJ databases">
        <authorList>
            <person name="Sun Q."/>
            <person name="Mori K."/>
        </authorList>
    </citation>
    <scope>NUCLEOTIDE SEQUENCE [LARGE SCALE GENOMIC DNA]</scope>
    <source>
        <strain evidence="3 4">JCM 15389</strain>
    </source>
</reference>
<dbReference type="Proteomes" id="UP001589788">
    <property type="component" value="Unassembled WGS sequence"/>
</dbReference>
<feature type="domain" description="Luciferase-like" evidence="2">
    <location>
        <begin position="26"/>
        <end position="326"/>
    </location>
</feature>
<dbReference type="CDD" id="cd01097">
    <property type="entry name" value="Tetrahydromethanopterin_reductase"/>
    <property type="match status" value="1"/>
</dbReference>
<sequence>MTDTPPPAVDRPPTDRPRRVALYLQDAHPIREGMALARYAEQRGFEAVWQAESRLVREATVPMAAYAAVTERIKVGSGVVNNWTRNPALLAATFSTLDDLAPGRVILGIGAWWDPLARKVGIERRRPLQAMRETVQAVRALLADQTVTFHGEFVHLDGVELDYVHQPRRPKPVPIYIGATGMQMMALAGEIADGVVLNYLVSPSYNAQAMAHLAEGAARAGRDVEDLDRPQLVVCSLDDDRSKALDAARLLVTQYLGQQPHIMAASGVPAELLEEIGRILTWPATKDQIERAAALVPDEIVQLITASGTPEECRAKVAQYVQGGCTCPILYPLGADVRAMIDAFSPLAA</sequence>
<keyword evidence="4" id="KW-1185">Reference proteome</keyword>
<evidence type="ECO:0000313" key="4">
    <source>
        <dbReference type="Proteomes" id="UP001589788"/>
    </source>
</evidence>
<dbReference type="EMBL" id="JBHLYQ010000011">
    <property type="protein sequence ID" value="MFC0080972.1"/>
    <property type="molecule type" value="Genomic_DNA"/>
</dbReference>
<dbReference type="EC" id="1.-.-.-" evidence="3"/>
<keyword evidence="1 3" id="KW-0560">Oxidoreductase</keyword>
<dbReference type="GO" id="GO:0016491">
    <property type="term" value="F:oxidoreductase activity"/>
    <property type="evidence" value="ECO:0007669"/>
    <property type="project" value="UniProtKB-KW"/>
</dbReference>
<accession>A0ABV6C1Z2</accession>
<dbReference type="InterPro" id="IPR050564">
    <property type="entry name" value="F420-G6PD/mer"/>
</dbReference>
<evidence type="ECO:0000256" key="1">
    <source>
        <dbReference type="ARBA" id="ARBA00023002"/>
    </source>
</evidence>
<dbReference type="RefSeq" id="WP_377787757.1">
    <property type="nucleotide sequence ID" value="NZ_JBHLYQ010000011.1"/>
</dbReference>
<dbReference type="Pfam" id="PF00296">
    <property type="entry name" value="Bac_luciferase"/>
    <property type="match status" value="1"/>
</dbReference>
<evidence type="ECO:0000259" key="2">
    <source>
        <dbReference type="Pfam" id="PF00296"/>
    </source>
</evidence>
<dbReference type="InterPro" id="IPR011251">
    <property type="entry name" value="Luciferase-like_dom"/>
</dbReference>